<evidence type="ECO:0000313" key="2">
    <source>
        <dbReference type="EMBL" id="PWN97755.1"/>
    </source>
</evidence>
<name>A0A316ZBV4_9BASI</name>
<dbReference type="OrthoDB" id="2551184at2759"/>
<evidence type="ECO:0000256" key="1">
    <source>
        <dbReference type="SAM" id="MobiDB-lite"/>
    </source>
</evidence>
<feature type="compositionally biased region" description="Low complexity" evidence="1">
    <location>
        <begin position="703"/>
        <end position="716"/>
    </location>
</feature>
<organism evidence="2 3">
    <name type="scientific">Tilletiopsis washingtonensis</name>
    <dbReference type="NCBI Taxonomy" id="58919"/>
    <lineage>
        <taxon>Eukaryota</taxon>
        <taxon>Fungi</taxon>
        <taxon>Dikarya</taxon>
        <taxon>Basidiomycota</taxon>
        <taxon>Ustilaginomycotina</taxon>
        <taxon>Exobasidiomycetes</taxon>
        <taxon>Entylomatales</taxon>
        <taxon>Entylomatales incertae sedis</taxon>
        <taxon>Tilletiopsis</taxon>
    </lineage>
</organism>
<protein>
    <submittedName>
        <fullName evidence="2">Uncharacterized protein</fullName>
    </submittedName>
</protein>
<dbReference type="EMBL" id="KZ819294">
    <property type="protein sequence ID" value="PWN97755.1"/>
    <property type="molecule type" value="Genomic_DNA"/>
</dbReference>
<proteinExistence type="predicted"/>
<dbReference type="RefSeq" id="XP_025598034.1">
    <property type="nucleotide sequence ID" value="XM_025742586.1"/>
</dbReference>
<feature type="region of interest" description="Disordered" evidence="1">
    <location>
        <begin position="753"/>
        <end position="799"/>
    </location>
</feature>
<feature type="region of interest" description="Disordered" evidence="1">
    <location>
        <begin position="696"/>
        <end position="728"/>
    </location>
</feature>
<evidence type="ECO:0000313" key="3">
    <source>
        <dbReference type="Proteomes" id="UP000245946"/>
    </source>
</evidence>
<dbReference type="GeneID" id="37270130"/>
<feature type="region of interest" description="Disordered" evidence="1">
    <location>
        <begin position="407"/>
        <end position="428"/>
    </location>
</feature>
<feature type="region of interest" description="Disordered" evidence="1">
    <location>
        <begin position="88"/>
        <end position="139"/>
    </location>
</feature>
<reference evidence="2 3" key="1">
    <citation type="journal article" date="2018" name="Mol. Biol. Evol.">
        <title>Broad Genomic Sampling Reveals a Smut Pathogenic Ancestry of the Fungal Clade Ustilaginomycotina.</title>
        <authorList>
            <person name="Kijpornyongpan T."/>
            <person name="Mondo S.J."/>
            <person name="Barry K."/>
            <person name="Sandor L."/>
            <person name="Lee J."/>
            <person name="Lipzen A."/>
            <person name="Pangilinan J."/>
            <person name="LaButti K."/>
            <person name="Hainaut M."/>
            <person name="Henrissat B."/>
            <person name="Grigoriev I.V."/>
            <person name="Spatafora J.W."/>
            <person name="Aime M.C."/>
        </authorList>
    </citation>
    <scope>NUCLEOTIDE SEQUENCE [LARGE SCALE GENOMIC DNA]</scope>
    <source>
        <strain evidence="2 3">MCA 4186</strain>
    </source>
</reference>
<feature type="compositionally biased region" description="Low complexity" evidence="1">
    <location>
        <begin position="753"/>
        <end position="773"/>
    </location>
</feature>
<gene>
    <name evidence="2" type="ORF">FA09DRAFT_330401</name>
</gene>
<dbReference type="Proteomes" id="UP000245946">
    <property type="component" value="Unassembled WGS sequence"/>
</dbReference>
<accession>A0A316ZBV4</accession>
<sequence length="799" mass="82728">MAAAPLGAAAAGVLLVVPHPPASASLLPLPLAPLASPSSPLTASAAPAISSLQLAHPLAADQPTAATAIRALSAALLLAAAAASSSSAGGSASAHSSYDADEAVTPHRAAEQPALRPSSMHRHTSVDARTESAESSAAGAAAAALQAQSSAMSDAASPPRRISLLALPAELLHLIFSHLLPRADSSVYPAASWATLPPTHAFIHLGAPQALRPLLALSLVCRTTSAVALPLLYAAPTLERTRQARLLARTLALSPSSATLAHAIRHLIFPQDGLLYASDQLADQQAWATSLGAIFKAARSLRSVWITARPQGCSLAAFLAPGVAARPSRVTINSFSPSPVPLHEFDLSPLTQVTHLHLIQVLPAPELLALFAGQAQPAAPQKREASTAVQAAPGSYAAIAAAGQRAMPASSEAEGRAGRTSSLASPPTAATAASPAIVLPQPPLTHLRLSSLPPFTLHDFAEYVTYRRALAAHAALPASVALQSNPPSAPARTTSSALKAQAALYELALCVRRMPALRRLTLELSSLGTLDEPEWAMQPSLSATAILDGTGGPGSPYEASTGQLATLDFPADVPVTLAEAREWAVRETENARANERSRTAPRDAYWLDVRMGLEALRELVAQASEREEVEVRLCAARPGGWDRHEARAESAAMVAAASAASSSSSKLLNHAGSPSARAARRVSAEKTEAYYARARASVDGKPSSHAMQAQQDAAADNSDDDGTSFSDPDIFELAETRPLLGYQSSTASRRGSAALSAAAHMSTAMAASSSRPSSGDENADRRTTLWWTGELPRINSGRD</sequence>
<feature type="compositionally biased region" description="Low complexity" evidence="1">
    <location>
        <begin position="88"/>
        <end position="97"/>
    </location>
</feature>
<dbReference type="AlphaFoldDB" id="A0A316ZBV4"/>
<keyword evidence="3" id="KW-1185">Reference proteome</keyword>